<protein>
    <submittedName>
        <fullName evidence="2">PAC2 family protein</fullName>
    </submittedName>
</protein>
<evidence type="ECO:0000313" key="2">
    <source>
        <dbReference type="EMBL" id="AKB55891.1"/>
    </source>
</evidence>
<dbReference type="EMBL" id="CP009528">
    <property type="protein sequence ID" value="AKB55891.1"/>
    <property type="molecule type" value="Genomic_DNA"/>
</dbReference>
<feature type="region of interest" description="Disordered" evidence="1">
    <location>
        <begin position="235"/>
        <end position="256"/>
    </location>
</feature>
<feature type="compositionally biased region" description="Basic and acidic residues" evidence="1">
    <location>
        <begin position="246"/>
        <end position="256"/>
    </location>
</feature>
<dbReference type="Proteomes" id="UP000033033">
    <property type="component" value="Chromosome"/>
</dbReference>
<dbReference type="PATRIC" id="fig|1434108.4.peg.3685"/>
<dbReference type="GeneID" id="24846210"/>
<name>A0A0E3LP47_METBA</name>
<dbReference type="RefSeq" id="WP_048121630.1">
    <property type="nucleotide sequence ID" value="NZ_CP009528.1"/>
</dbReference>
<dbReference type="InterPro" id="IPR038389">
    <property type="entry name" value="PSMG2_sf"/>
</dbReference>
<dbReference type="SUPFAM" id="SSF159659">
    <property type="entry name" value="Cgl1923-like"/>
    <property type="match status" value="1"/>
</dbReference>
<dbReference type="PANTHER" id="PTHR35610:SF7">
    <property type="entry name" value="3-ISOPROPYLMALATE DEHYDRATASE"/>
    <property type="match status" value="1"/>
</dbReference>
<organism evidence="2 3">
    <name type="scientific">Methanosarcina barkeri MS</name>
    <dbReference type="NCBI Taxonomy" id="1434108"/>
    <lineage>
        <taxon>Archaea</taxon>
        <taxon>Methanobacteriati</taxon>
        <taxon>Methanobacteriota</taxon>
        <taxon>Stenosarchaea group</taxon>
        <taxon>Methanomicrobia</taxon>
        <taxon>Methanosarcinales</taxon>
        <taxon>Methanosarcinaceae</taxon>
        <taxon>Methanosarcina</taxon>
    </lineage>
</organism>
<proteinExistence type="predicted"/>
<dbReference type="InterPro" id="IPR004426">
    <property type="entry name" value="MJ1210-like"/>
</dbReference>
<keyword evidence="3" id="KW-1185">Reference proteome</keyword>
<dbReference type="Gene3D" id="3.40.50.10900">
    <property type="entry name" value="PAC-like subunit"/>
    <property type="match status" value="1"/>
</dbReference>
<dbReference type="KEGG" id="mby:MSBRM_2893"/>
<evidence type="ECO:0000313" key="3">
    <source>
        <dbReference type="Proteomes" id="UP000033033"/>
    </source>
</evidence>
<accession>A0A0E3LP47</accession>
<dbReference type="PANTHER" id="PTHR35610">
    <property type="entry name" value="3-ISOPROPYLMALATE DEHYDRATASE-RELATED"/>
    <property type="match status" value="1"/>
</dbReference>
<dbReference type="AlphaFoldDB" id="A0A0E3LP47"/>
<dbReference type="HOGENOM" id="CLU_075000_1_0_2"/>
<dbReference type="Pfam" id="PF09754">
    <property type="entry name" value="PAC2"/>
    <property type="match status" value="1"/>
</dbReference>
<dbReference type="STRING" id="1434108.MSBRM_2893"/>
<dbReference type="NCBIfam" id="TIGR00162">
    <property type="entry name" value="proteasome assembly chaperone family protein"/>
    <property type="match status" value="1"/>
</dbReference>
<reference evidence="2 3" key="1">
    <citation type="submission" date="2014-07" db="EMBL/GenBank/DDBJ databases">
        <title>Methanogenic archaea and the global carbon cycle.</title>
        <authorList>
            <person name="Henriksen J.R."/>
            <person name="Luke J."/>
            <person name="Reinhart S."/>
            <person name="Benedict M.N."/>
            <person name="Youngblut N.D."/>
            <person name="Metcalf M.E."/>
            <person name="Whitaker R.J."/>
            <person name="Metcalf W.W."/>
        </authorList>
    </citation>
    <scope>NUCLEOTIDE SEQUENCE [LARGE SCALE GENOMIC DNA]</scope>
    <source>
        <strain evidence="2 3">MS</strain>
    </source>
</reference>
<sequence length="256" mass="28294">MQQSTLVRLKGNLELKNPILVVGLPGVGLVGKLVAEHLVDELGAEKVIEVYSPHFPPQVLVNKDCTVRPVSNTIYYAKAKENDILFLVGDHQSTTSQGHYELCSLYLDIAEEFGVKRIYTLGGYPTGKLTYEDTVLGVANDTKLIEEIKEYGVEFRESEPSGGIVGASGLLVAFSKMRGIDAACLMGMTPGYLMDPKSAQSLLKVLCKMFGIEVNMESLEKKAEEMESILEKLKEKEEQQTIQEAKPTEEDLRYIG</sequence>
<gene>
    <name evidence="2" type="ORF">MSBRM_2893</name>
</gene>
<evidence type="ECO:0000256" key="1">
    <source>
        <dbReference type="SAM" id="MobiDB-lite"/>
    </source>
</evidence>
<dbReference type="InterPro" id="IPR019151">
    <property type="entry name" value="Proteasome_assmbl_chaperone_2"/>
</dbReference>